<gene>
    <name evidence="2" type="ORF">UFOPK2683_01736</name>
</gene>
<reference evidence="2" key="1">
    <citation type="submission" date="2020-05" db="EMBL/GenBank/DDBJ databases">
        <authorList>
            <person name="Chiriac C."/>
            <person name="Salcher M."/>
            <person name="Ghai R."/>
            <person name="Kavagutti S V."/>
        </authorList>
    </citation>
    <scope>NUCLEOTIDE SEQUENCE</scope>
</reference>
<evidence type="ECO:0000313" key="2">
    <source>
        <dbReference type="EMBL" id="CAB4738638.1"/>
    </source>
</evidence>
<proteinExistence type="predicted"/>
<name>A0A6J6SVF3_9ZZZZ</name>
<dbReference type="EMBL" id="CAEZYK010000175">
    <property type="protein sequence ID" value="CAB4738638.1"/>
    <property type="molecule type" value="Genomic_DNA"/>
</dbReference>
<accession>A0A6J6SVF3</accession>
<dbReference type="AlphaFoldDB" id="A0A6J6SVF3"/>
<evidence type="ECO:0000256" key="1">
    <source>
        <dbReference type="SAM" id="MobiDB-lite"/>
    </source>
</evidence>
<protein>
    <submittedName>
        <fullName evidence="2">Unannotated protein</fullName>
    </submittedName>
</protein>
<organism evidence="2">
    <name type="scientific">freshwater metagenome</name>
    <dbReference type="NCBI Taxonomy" id="449393"/>
    <lineage>
        <taxon>unclassified sequences</taxon>
        <taxon>metagenomes</taxon>
        <taxon>ecological metagenomes</taxon>
    </lineage>
</organism>
<sequence>MFMETPEATPTPSQPEPATEVDPDLLALKALEEQMAELERDIERIDRSPSP</sequence>
<feature type="region of interest" description="Disordered" evidence="1">
    <location>
        <begin position="1"/>
        <end position="20"/>
    </location>
</feature>